<dbReference type="Pfam" id="PF01895">
    <property type="entry name" value="PhoU"/>
    <property type="match status" value="1"/>
</dbReference>
<evidence type="ECO:0000256" key="3">
    <source>
        <dbReference type="ARBA" id="ARBA00022692"/>
    </source>
</evidence>
<dbReference type="PANTHER" id="PTHR10010">
    <property type="entry name" value="SOLUTE CARRIER FAMILY 34 SODIUM PHOSPHATE , MEMBER 2-RELATED"/>
    <property type="match status" value="1"/>
</dbReference>
<sequence>MDFTLAVLGLAGAIALFLWGTHMAQTGVQRALGPRLRRVLGLTLSNRVKAFFAGIGLTLLLQSSTATGLMATSFTAAGMVDLLPAMAVMLGANVGTALIVQVLSFDVAAASPVLILGGFLMFRRTANTLVHDLGRALIGLGLMLLALHQMLAILGSVEDASAFRAAIAIIAAVPALDFVLAAIAAWGVHSSVAVVLLIISLASRGALPLDVAFIAVLGANLGTAINPLLEATTPTPEARRLPLGNLVNRVVGIGIALLLVAPAARWLGSALNPAQAVAAFHFAFNLVLALLMLPLLRPAGALLRRLLPDQPAVNPAAPLYLDLSARETPLVALGGAAREALRLADVLEQMLHGARDALARSDRRLIEETRSRDDVLDGLNTAIKTYLTSIDADALAEDDQRRLNQILVFSMNIEQAGDVIDRNLLPHVSKRLKRGLVGNDGGDAELTALMDRLVVNLRTAASLFMTDDARVARHLAEEKVTFRRAEHEAVSAHFDVMRKDRVSHSMSSAIHLDLLRDMKLINSLIVAAAAYPVLDRAGELLPTRLAAPS</sequence>
<evidence type="ECO:0000256" key="5">
    <source>
        <dbReference type="ARBA" id="ARBA00023136"/>
    </source>
</evidence>
<evidence type="ECO:0000259" key="7">
    <source>
        <dbReference type="Pfam" id="PF01895"/>
    </source>
</evidence>
<dbReference type="InterPro" id="IPR038078">
    <property type="entry name" value="PhoU-like_sf"/>
</dbReference>
<keyword evidence="5 6" id="KW-0472">Membrane</keyword>
<feature type="transmembrane region" description="Helical" evidence="6">
    <location>
        <begin position="134"/>
        <end position="154"/>
    </location>
</feature>
<feature type="transmembrane region" description="Helical" evidence="6">
    <location>
        <begin position="68"/>
        <end position="92"/>
    </location>
</feature>
<dbReference type="EMBL" id="JACRAF010000039">
    <property type="protein sequence ID" value="MBI4922877.1"/>
    <property type="molecule type" value="Genomic_DNA"/>
</dbReference>
<dbReference type="SUPFAM" id="SSF109755">
    <property type="entry name" value="PhoU-like"/>
    <property type="match status" value="1"/>
</dbReference>
<organism evidence="8 9">
    <name type="scientific">Devosia nanyangense</name>
    <dbReference type="NCBI Taxonomy" id="1228055"/>
    <lineage>
        <taxon>Bacteria</taxon>
        <taxon>Pseudomonadati</taxon>
        <taxon>Pseudomonadota</taxon>
        <taxon>Alphaproteobacteria</taxon>
        <taxon>Hyphomicrobiales</taxon>
        <taxon>Devosiaceae</taxon>
        <taxon>Devosia</taxon>
    </lineage>
</organism>
<dbReference type="InterPro" id="IPR003841">
    <property type="entry name" value="Na/Pi_transpt"/>
</dbReference>
<comment type="caution">
    <text evidence="8">The sequence shown here is derived from an EMBL/GenBank/DDBJ whole genome shotgun (WGS) entry which is preliminary data.</text>
</comment>
<gene>
    <name evidence="8" type="ORF">HY834_14110</name>
</gene>
<dbReference type="AlphaFoldDB" id="A0A933L492"/>
<feature type="transmembrane region" description="Helical" evidence="6">
    <location>
        <begin position="98"/>
        <end position="122"/>
    </location>
</feature>
<dbReference type="GO" id="GO:0005886">
    <property type="term" value="C:plasma membrane"/>
    <property type="evidence" value="ECO:0007669"/>
    <property type="project" value="UniProtKB-SubCell"/>
</dbReference>
<name>A0A933L492_9HYPH</name>
<dbReference type="GO" id="GO:0044341">
    <property type="term" value="P:sodium-dependent phosphate transport"/>
    <property type="evidence" value="ECO:0007669"/>
    <property type="project" value="InterPro"/>
</dbReference>
<keyword evidence="2" id="KW-1003">Cell membrane</keyword>
<feature type="domain" description="PhoU" evidence="7">
    <location>
        <begin position="342"/>
        <end position="419"/>
    </location>
</feature>
<accession>A0A933L492</accession>
<evidence type="ECO:0000256" key="2">
    <source>
        <dbReference type="ARBA" id="ARBA00022475"/>
    </source>
</evidence>
<keyword evidence="3 6" id="KW-0812">Transmembrane</keyword>
<reference evidence="8" key="1">
    <citation type="submission" date="2020-07" db="EMBL/GenBank/DDBJ databases">
        <title>Huge and variable diversity of episymbiotic CPR bacteria and DPANN archaea in groundwater ecosystems.</title>
        <authorList>
            <person name="He C.Y."/>
            <person name="Keren R."/>
            <person name="Whittaker M."/>
            <person name="Farag I.F."/>
            <person name="Doudna J."/>
            <person name="Cate J.H.D."/>
            <person name="Banfield J.F."/>
        </authorList>
    </citation>
    <scope>NUCLEOTIDE SEQUENCE</scope>
    <source>
        <strain evidence="8">NC_groundwater_1586_Pr3_B-0.1um_66_15</strain>
    </source>
</reference>
<feature type="transmembrane region" description="Helical" evidence="6">
    <location>
        <begin position="246"/>
        <end position="264"/>
    </location>
</feature>
<protein>
    <submittedName>
        <fullName evidence="8">Na/Pi cotransporter family protein</fullName>
    </submittedName>
</protein>
<evidence type="ECO:0000256" key="1">
    <source>
        <dbReference type="ARBA" id="ARBA00004651"/>
    </source>
</evidence>
<dbReference type="Proteomes" id="UP000782610">
    <property type="component" value="Unassembled WGS sequence"/>
</dbReference>
<dbReference type="GO" id="GO:0005436">
    <property type="term" value="F:sodium:phosphate symporter activity"/>
    <property type="evidence" value="ECO:0007669"/>
    <property type="project" value="InterPro"/>
</dbReference>
<dbReference type="NCBIfam" id="NF037997">
    <property type="entry name" value="Na_Pi_symport"/>
    <property type="match status" value="1"/>
</dbReference>
<proteinExistence type="predicted"/>
<feature type="transmembrane region" description="Helical" evidence="6">
    <location>
        <begin position="166"/>
        <end position="199"/>
    </location>
</feature>
<keyword evidence="4 6" id="KW-1133">Transmembrane helix</keyword>
<comment type="subcellular location">
    <subcellularLocation>
        <location evidence="1">Cell membrane</location>
        <topology evidence="1">Multi-pass membrane protein</topology>
    </subcellularLocation>
</comment>
<evidence type="ECO:0000256" key="4">
    <source>
        <dbReference type="ARBA" id="ARBA00022989"/>
    </source>
</evidence>
<feature type="transmembrane region" description="Helical" evidence="6">
    <location>
        <begin position="276"/>
        <end position="296"/>
    </location>
</feature>
<evidence type="ECO:0000313" key="9">
    <source>
        <dbReference type="Proteomes" id="UP000782610"/>
    </source>
</evidence>
<dbReference type="InterPro" id="IPR026022">
    <property type="entry name" value="PhoU_dom"/>
</dbReference>
<dbReference type="Pfam" id="PF02690">
    <property type="entry name" value="Na_Pi_cotrans"/>
    <property type="match status" value="2"/>
</dbReference>
<evidence type="ECO:0000313" key="8">
    <source>
        <dbReference type="EMBL" id="MBI4922877.1"/>
    </source>
</evidence>
<dbReference type="Gene3D" id="1.20.58.220">
    <property type="entry name" value="Phosphate transport system protein phou homolog 2, domain 2"/>
    <property type="match status" value="1"/>
</dbReference>
<feature type="transmembrane region" description="Helical" evidence="6">
    <location>
        <begin position="39"/>
        <end position="61"/>
    </location>
</feature>
<evidence type="ECO:0000256" key="6">
    <source>
        <dbReference type="SAM" id="Phobius"/>
    </source>
</evidence>
<dbReference type="PANTHER" id="PTHR10010:SF46">
    <property type="entry name" value="SODIUM-DEPENDENT PHOSPHATE TRANSPORT PROTEIN 2B"/>
    <property type="match status" value="1"/>
</dbReference>